<accession>A0A1H6G5A9</accession>
<reference evidence="4" key="1">
    <citation type="submission" date="2016-10" db="EMBL/GenBank/DDBJ databases">
        <authorList>
            <person name="Varghese N."/>
            <person name="Submissions S."/>
        </authorList>
    </citation>
    <scope>NUCLEOTIDE SEQUENCE [LARGE SCALE GENOMIC DNA]</scope>
    <source>
        <strain evidence="4">CGMCC 1.8981</strain>
    </source>
</reference>
<sequence>MGKSNRERITDLQSVFEDLETKFESVDSKLEENKDYLDKIEEHESEAANFAEESEENSKTIEELKDDIEDSRDEIEDIEQTLDELLTSTEVKKDEIDKFFTMVFGEENEDGNRTGGLNKRLDTKEEEIDQYMEDQKDRFENTYEKIESLLPGAASVGLTKAFADQKQRYIRPQIVFVSIFIIGIVGFVLTAVWALDDPSSVEAAASNVIARIPFFIAFAWLAAFGSSEYRKNKRLMEEYAHKEVLAKSYQGYKKEFTEKGDETASENLDESLINTLDENPSRILGTNSSSDRPKLTDVLERSE</sequence>
<organism evidence="3 4">
    <name type="scientific">Natronorubrum sediminis</name>
    <dbReference type="NCBI Taxonomy" id="640943"/>
    <lineage>
        <taxon>Archaea</taxon>
        <taxon>Methanobacteriati</taxon>
        <taxon>Methanobacteriota</taxon>
        <taxon>Stenosarchaea group</taxon>
        <taxon>Halobacteria</taxon>
        <taxon>Halobacteriales</taxon>
        <taxon>Natrialbaceae</taxon>
        <taxon>Natronorubrum</taxon>
    </lineage>
</organism>
<evidence type="ECO:0000313" key="3">
    <source>
        <dbReference type="EMBL" id="SEH17055.1"/>
    </source>
</evidence>
<feature type="transmembrane region" description="Helical" evidence="2">
    <location>
        <begin position="174"/>
        <end position="196"/>
    </location>
</feature>
<evidence type="ECO:0000256" key="2">
    <source>
        <dbReference type="SAM" id="Phobius"/>
    </source>
</evidence>
<dbReference type="EMBL" id="FNWL01000003">
    <property type="protein sequence ID" value="SEH17055.1"/>
    <property type="molecule type" value="Genomic_DNA"/>
</dbReference>
<dbReference type="RefSeq" id="WP_090507735.1">
    <property type="nucleotide sequence ID" value="NZ_FNWL01000003.1"/>
</dbReference>
<protein>
    <submittedName>
        <fullName evidence="3">Uncharacterized protein</fullName>
    </submittedName>
</protein>
<feature type="compositionally biased region" description="Polar residues" evidence="1">
    <location>
        <begin position="279"/>
        <end position="290"/>
    </location>
</feature>
<feature type="region of interest" description="Disordered" evidence="1">
    <location>
        <begin position="279"/>
        <end position="303"/>
    </location>
</feature>
<evidence type="ECO:0000256" key="1">
    <source>
        <dbReference type="SAM" id="MobiDB-lite"/>
    </source>
</evidence>
<evidence type="ECO:0000313" key="4">
    <source>
        <dbReference type="Proteomes" id="UP000199112"/>
    </source>
</evidence>
<gene>
    <name evidence="3" type="ORF">SAMN04487967_2948</name>
</gene>
<keyword evidence="2" id="KW-0812">Transmembrane</keyword>
<keyword evidence="2" id="KW-0472">Membrane</keyword>
<dbReference type="Proteomes" id="UP000199112">
    <property type="component" value="Unassembled WGS sequence"/>
</dbReference>
<feature type="region of interest" description="Disordered" evidence="1">
    <location>
        <begin position="46"/>
        <end position="66"/>
    </location>
</feature>
<feature type="compositionally biased region" description="Basic and acidic residues" evidence="1">
    <location>
        <begin position="291"/>
        <end position="303"/>
    </location>
</feature>
<name>A0A1H6G5A9_9EURY</name>
<feature type="transmembrane region" description="Helical" evidence="2">
    <location>
        <begin position="208"/>
        <end position="226"/>
    </location>
</feature>
<dbReference type="Gene3D" id="1.10.287.1490">
    <property type="match status" value="1"/>
</dbReference>
<keyword evidence="2" id="KW-1133">Transmembrane helix</keyword>
<keyword evidence="4" id="KW-1185">Reference proteome</keyword>
<dbReference type="AlphaFoldDB" id="A0A1H6G5A9"/>
<proteinExistence type="predicted"/>